<name>A0A126WYH8_9RHOD</name>
<accession>A0A126WYH8</accession>
<dbReference type="PANTHER" id="PTHR47429">
    <property type="entry name" value="PROTEIN TWIN LOV 1"/>
    <property type="match status" value="1"/>
</dbReference>
<evidence type="ECO:0000256" key="3">
    <source>
        <dbReference type="ARBA" id="ARBA00022991"/>
    </source>
</evidence>
<keyword evidence="1" id="KW-0285">Flavoprotein</keyword>
<protein>
    <submittedName>
        <fullName evidence="6">Putative LOV domain-containing protein</fullName>
    </submittedName>
</protein>
<dbReference type="Gene3D" id="3.30.450.20">
    <property type="entry name" value="PAS domain"/>
    <property type="match status" value="1"/>
</dbReference>
<organism evidence="6">
    <name type="scientific">Rhodochaete parvula</name>
    <dbReference type="NCBI Taxonomy" id="110510"/>
    <lineage>
        <taxon>Eukaryota</taxon>
        <taxon>Rhodophyta</taxon>
        <taxon>Compsopogonophyceae</taxon>
        <taxon>Rhodochaetales</taxon>
        <taxon>Rhodochaetaceae</taxon>
        <taxon>Rhodochaete</taxon>
    </lineage>
</organism>
<keyword evidence="3" id="KW-0157">Chromophore</keyword>
<keyword evidence="2" id="KW-0288">FMN</keyword>
<dbReference type="SUPFAM" id="SSF55785">
    <property type="entry name" value="PYP-like sensor domain (PAS domain)"/>
    <property type="match status" value="1"/>
</dbReference>
<dbReference type="Pfam" id="PF13426">
    <property type="entry name" value="PAS_9"/>
    <property type="match status" value="1"/>
</dbReference>
<feature type="domain" description="PAS" evidence="5">
    <location>
        <begin position="59"/>
        <end position="136"/>
    </location>
</feature>
<proteinExistence type="evidence at transcript level"/>
<feature type="compositionally biased region" description="Basic and acidic residues" evidence="4">
    <location>
        <begin position="250"/>
        <end position="267"/>
    </location>
</feature>
<feature type="region of interest" description="Disordered" evidence="4">
    <location>
        <begin position="237"/>
        <end position="273"/>
    </location>
</feature>
<dbReference type="AlphaFoldDB" id="A0A126WYH8"/>
<evidence type="ECO:0000259" key="5">
    <source>
        <dbReference type="Pfam" id="PF13426"/>
    </source>
</evidence>
<evidence type="ECO:0000256" key="2">
    <source>
        <dbReference type="ARBA" id="ARBA00022643"/>
    </source>
</evidence>
<reference evidence="6" key="1">
    <citation type="journal article" date="2016" name="Proc. Natl. Acad. Sci. U.S.A.">
        <title>Functional and topological diversity of LOV domain photoreceptors.</title>
        <authorList>
            <person name="Glantz S.T."/>
            <person name="Carpenter E.J."/>
            <person name="Melkonian M."/>
            <person name="Gardner K.H."/>
            <person name="Boyden E.S."/>
            <person name="Wong G.K."/>
            <person name="Chow B.Y."/>
        </authorList>
    </citation>
    <scope>NUCLEOTIDE SEQUENCE</scope>
    <source>
        <strain evidence="6">JJZR_2037331</strain>
    </source>
</reference>
<evidence type="ECO:0000313" key="6">
    <source>
        <dbReference type="EMBL" id="AML77537.1"/>
    </source>
</evidence>
<sequence length="273" mass="31264">MATSNPVLHFRPPVTTFTDRTGNAFTPRFQLRPRDYEFLTELMSRSNTELFVITDPLLADNGLVYASPSFCEHTGYEIDDILYRNCRFLQGPLTDTNDIGAIRSAVAAQSEVIVRLLNYRRDGTVFVNQFFLTTLRKYVPKRFFHVKLRPWVVRAVTRIRTGPGIDELSPEAMKVNRREKLRNVYYVGVLCKCDTAKRTMVLNFGARFRSLQPFEDKHDEEHALRLPTEILRKRSLAEGSTAKAGSKIDQSTEKGTTDGSSRGDEVQQRLMTF</sequence>
<dbReference type="GO" id="GO:0005634">
    <property type="term" value="C:nucleus"/>
    <property type="evidence" value="ECO:0007669"/>
    <property type="project" value="TreeGrafter"/>
</dbReference>
<dbReference type="InterPro" id="IPR035965">
    <property type="entry name" value="PAS-like_dom_sf"/>
</dbReference>
<dbReference type="InterPro" id="IPR000014">
    <property type="entry name" value="PAS"/>
</dbReference>
<evidence type="ECO:0000256" key="4">
    <source>
        <dbReference type="SAM" id="MobiDB-lite"/>
    </source>
</evidence>
<evidence type="ECO:0000256" key="1">
    <source>
        <dbReference type="ARBA" id="ARBA00022630"/>
    </source>
</evidence>
<dbReference type="PANTHER" id="PTHR47429:SF2">
    <property type="entry name" value="PROTEIN TWIN LOV 1"/>
    <property type="match status" value="1"/>
</dbReference>
<dbReference type="EMBL" id="KU699617">
    <property type="protein sequence ID" value="AML77537.1"/>
    <property type="molecule type" value="mRNA"/>
</dbReference>